<proteinExistence type="predicted"/>
<dbReference type="Pfam" id="PF19883">
    <property type="entry name" value="DUF6356"/>
    <property type="match status" value="1"/>
</dbReference>
<dbReference type="AlphaFoldDB" id="A0A6J4HGM2"/>
<evidence type="ECO:0008006" key="2">
    <source>
        <dbReference type="Google" id="ProtNLM"/>
    </source>
</evidence>
<name>A0A6J4HGM2_9PROT</name>
<dbReference type="EMBL" id="CADCTD010000017">
    <property type="protein sequence ID" value="CAA9223204.1"/>
    <property type="molecule type" value="Genomic_DNA"/>
</dbReference>
<gene>
    <name evidence="1" type="ORF">AVDCRST_MAG27-453</name>
</gene>
<sequence length="89" mass="9904">MISRSREEAAMTRWSFTRHPASVNETYLEHMATAGSFGWRLLGASLACFAHAVLPFAFEKTGSTAIRELHERMVTKRVRPPAGEAQRAG</sequence>
<organism evidence="1">
    <name type="scientific">uncultured Craurococcus sp</name>
    <dbReference type="NCBI Taxonomy" id="1135998"/>
    <lineage>
        <taxon>Bacteria</taxon>
        <taxon>Pseudomonadati</taxon>
        <taxon>Pseudomonadota</taxon>
        <taxon>Alphaproteobacteria</taxon>
        <taxon>Acetobacterales</taxon>
        <taxon>Acetobacteraceae</taxon>
        <taxon>Craurococcus</taxon>
        <taxon>environmental samples</taxon>
    </lineage>
</organism>
<protein>
    <recommendedName>
        <fullName evidence="2">Capsule biosynthesis protein</fullName>
    </recommendedName>
</protein>
<dbReference type="InterPro" id="IPR045936">
    <property type="entry name" value="DUF6356"/>
</dbReference>
<reference evidence="1" key="1">
    <citation type="submission" date="2020-02" db="EMBL/GenBank/DDBJ databases">
        <authorList>
            <person name="Meier V. D."/>
        </authorList>
    </citation>
    <scope>NUCLEOTIDE SEQUENCE</scope>
    <source>
        <strain evidence="1">AVDCRST_MAG27</strain>
    </source>
</reference>
<evidence type="ECO:0000313" key="1">
    <source>
        <dbReference type="EMBL" id="CAA9223204.1"/>
    </source>
</evidence>
<accession>A0A6J4HGM2</accession>